<dbReference type="Pfam" id="PF01738">
    <property type="entry name" value="DLH"/>
    <property type="match status" value="1"/>
</dbReference>
<keyword evidence="5" id="KW-0378">Hydrolase</keyword>
<name>A0A7I4A1N1_PHYPA</name>
<dbReference type="RefSeq" id="XP_024386500.1">
    <property type="nucleotide sequence ID" value="XM_024530732.2"/>
</dbReference>
<accession>A0A7I4A1N1</accession>
<evidence type="ECO:0000313" key="8">
    <source>
        <dbReference type="Proteomes" id="UP000006727"/>
    </source>
</evidence>
<evidence type="ECO:0000256" key="3">
    <source>
        <dbReference type="ARBA" id="ARBA00014180"/>
    </source>
</evidence>
<dbReference type="KEGG" id="ppp:112287592"/>
<proteinExistence type="inferred from homology"/>
<dbReference type="InterPro" id="IPR029058">
    <property type="entry name" value="AB_hydrolase_fold"/>
</dbReference>
<dbReference type="InterPro" id="IPR042946">
    <property type="entry name" value="CMBL"/>
</dbReference>
<reference evidence="7 8" key="2">
    <citation type="journal article" date="2018" name="Plant J.">
        <title>The Physcomitrella patens chromosome-scale assembly reveals moss genome structure and evolution.</title>
        <authorList>
            <person name="Lang D."/>
            <person name="Ullrich K.K."/>
            <person name="Murat F."/>
            <person name="Fuchs J."/>
            <person name="Jenkins J."/>
            <person name="Haas F.B."/>
            <person name="Piednoel M."/>
            <person name="Gundlach H."/>
            <person name="Van Bel M."/>
            <person name="Meyberg R."/>
            <person name="Vives C."/>
            <person name="Morata J."/>
            <person name="Symeonidi A."/>
            <person name="Hiss M."/>
            <person name="Muchero W."/>
            <person name="Kamisugi Y."/>
            <person name="Saleh O."/>
            <person name="Blanc G."/>
            <person name="Decker E.L."/>
            <person name="van Gessel N."/>
            <person name="Grimwood J."/>
            <person name="Hayes R.D."/>
            <person name="Graham S.W."/>
            <person name="Gunter L.E."/>
            <person name="McDaniel S.F."/>
            <person name="Hoernstein S.N.W."/>
            <person name="Larsson A."/>
            <person name="Li F.W."/>
            <person name="Perroud P.F."/>
            <person name="Phillips J."/>
            <person name="Ranjan P."/>
            <person name="Rokshar D.S."/>
            <person name="Rothfels C.J."/>
            <person name="Schneider L."/>
            <person name="Shu S."/>
            <person name="Stevenson D.W."/>
            <person name="Thummler F."/>
            <person name="Tillich M."/>
            <person name="Villarreal Aguilar J.C."/>
            <person name="Widiez T."/>
            <person name="Wong G.K."/>
            <person name="Wymore A."/>
            <person name="Zhang Y."/>
            <person name="Zimmer A.D."/>
            <person name="Quatrano R.S."/>
            <person name="Mayer K.F.X."/>
            <person name="Goodstein D."/>
            <person name="Casacuberta J.M."/>
            <person name="Vandepoele K."/>
            <person name="Reski R."/>
            <person name="Cuming A.C."/>
            <person name="Tuskan G.A."/>
            <person name="Maumus F."/>
            <person name="Salse J."/>
            <person name="Schmutz J."/>
            <person name="Rensing S.A."/>
        </authorList>
    </citation>
    <scope>NUCLEOTIDE SEQUENCE [LARGE SCALE GENOMIC DNA]</scope>
    <source>
        <strain evidence="7 8">cv. Gransden 2004</strain>
    </source>
</reference>
<keyword evidence="4" id="KW-0963">Cytoplasm</keyword>
<evidence type="ECO:0000259" key="6">
    <source>
        <dbReference type="Pfam" id="PF01738"/>
    </source>
</evidence>
<dbReference type="EnsemblPlants" id="Pp3c10_21530V3.2">
    <property type="protein sequence ID" value="Pp3c10_21530V3.2"/>
    <property type="gene ID" value="Pp3c10_21530"/>
</dbReference>
<evidence type="ECO:0000256" key="2">
    <source>
        <dbReference type="ARBA" id="ARBA00008456"/>
    </source>
</evidence>
<dbReference type="GeneID" id="112287592"/>
<reference evidence="7" key="3">
    <citation type="submission" date="2020-12" db="UniProtKB">
        <authorList>
            <consortium name="EnsemblPlants"/>
        </authorList>
    </citation>
    <scope>IDENTIFICATION</scope>
</reference>
<dbReference type="SUPFAM" id="SSF53474">
    <property type="entry name" value="alpha/beta-Hydrolases"/>
    <property type="match status" value="1"/>
</dbReference>
<evidence type="ECO:0000256" key="4">
    <source>
        <dbReference type="ARBA" id="ARBA00022490"/>
    </source>
</evidence>
<dbReference type="Gene3D" id="3.40.50.1820">
    <property type="entry name" value="alpha/beta hydrolase"/>
    <property type="match status" value="1"/>
</dbReference>
<dbReference type="GO" id="GO:0016787">
    <property type="term" value="F:hydrolase activity"/>
    <property type="evidence" value="ECO:0007669"/>
    <property type="project" value="UniProtKB-KW"/>
</dbReference>
<dbReference type="GO" id="GO:0005829">
    <property type="term" value="C:cytosol"/>
    <property type="evidence" value="ECO:0007669"/>
    <property type="project" value="UniProtKB-SubCell"/>
</dbReference>
<dbReference type="Proteomes" id="UP000006727">
    <property type="component" value="Chromosome 10"/>
</dbReference>
<dbReference type="OrthoDB" id="17560at2759"/>
<dbReference type="Gramene" id="Pp3c10_21530V3.2">
    <property type="protein sequence ID" value="Pp3c10_21530V3.2"/>
    <property type="gene ID" value="Pp3c10_21530"/>
</dbReference>
<dbReference type="InterPro" id="IPR002925">
    <property type="entry name" value="Dienelactn_hydro"/>
</dbReference>
<reference evidence="7 8" key="1">
    <citation type="journal article" date="2008" name="Science">
        <title>The Physcomitrella genome reveals evolutionary insights into the conquest of land by plants.</title>
        <authorList>
            <person name="Rensing S."/>
            <person name="Lang D."/>
            <person name="Zimmer A."/>
            <person name="Terry A."/>
            <person name="Salamov A."/>
            <person name="Shapiro H."/>
            <person name="Nishiyama T."/>
            <person name="Perroud P.-F."/>
            <person name="Lindquist E."/>
            <person name="Kamisugi Y."/>
            <person name="Tanahashi T."/>
            <person name="Sakakibara K."/>
            <person name="Fujita T."/>
            <person name="Oishi K."/>
            <person name="Shin-I T."/>
            <person name="Kuroki Y."/>
            <person name="Toyoda A."/>
            <person name="Suzuki Y."/>
            <person name="Hashimoto A."/>
            <person name="Yamaguchi K."/>
            <person name="Sugano A."/>
            <person name="Kohara Y."/>
            <person name="Fujiyama A."/>
            <person name="Anterola A."/>
            <person name="Aoki S."/>
            <person name="Ashton N."/>
            <person name="Barbazuk W.B."/>
            <person name="Barker E."/>
            <person name="Bennetzen J."/>
            <person name="Bezanilla M."/>
            <person name="Blankenship R."/>
            <person name="Cho S.H."/>
            <person name="Dutcher S."/>
            <person name="Estelle M."/>
            <person name="Fawcett J.A."/>
            <person name="Gundlach H."/>
            <person name="Hanada K."/>
            <person name="Heyl A."/>
            <person name="Hicks K.A."/>
            <person name="Hugh J."/>
            <person name="Lohr M."/>
            <person name="Mayer K."/>
            <person name="Melkozernov A."/>
            <person name="Murata T."/>
            <person name="Nelson D."/>
            <person name="Pils B."/>
            <person name="Prigge M."/>
            <person name="Reiss B."/>
            <person name="Renner T."/>
            <person name="Rombauts S."/>
            <person name="Rushton P."/>
            <person name="Sanderfoot A."/>
            <person name="Schween G."/>
            <person name="Shiu S.-H."/>
            <person name="Stueber K."/>
            <person name="Theodoulou F.L."/>
            <person name="Tu H."/>
            <person name="Van de Peer Y."/>
            <person name="Verrier P.J."/>
            <person name="Waters E."/>
            <person name="Wood A."/>
            <person name="Yang L."/>
            <person name="Cove D."/>
            <person name="Cuming A."/>
            <person name="Hasebe M."/>
            <person name="Lucas S."/>
            <person name="Mishler D.B."/>
            <person name="Reski R."/>
            <person name="Grigoriev I."/>
            <person name="Quatrano R.S."/>
            <person name="Boore J.L."/>
        </authorList>
    </citation>
    <scope>NUCLEOTIDE SEQUENCE [LARGE SCALE GENOMIC DNA]</scope>
    <source>
        <strain evidence="7 8">cv. Gransden 2004</strain>
    </source>
</reference>
<sequence length="369" mass="39732">MAMAISAAGAATRTANIALVPPQSLLARAHVQCTVIGAVWKQRSGPVSAQFCAAPRKPPLGACNKCVPFVHPSVCSLSVSELHCFLGIAPHEHWRSARQVLVHAQAEETEEMDAAEDVDICELVNGFDVQIGDEGEVSGFYIQALKNNNGAGILLLPDIFGWESSATRDIANQLGCFGYNVLVLDLFRGNSWKEGVSQASGDFEAWRSSHTNIAKDIDAASRWLKAAVDEQGHAIDPNSKPKCAIVGFCIGGGLAIQTIARYGSITTEEEVPNPFSAAVSFYGTRINLQPEQIRNIKSSLMMITGDLDPSSPVQGCEDIVALLDDAEVVVYPGRGHGFAHRPKSLEDDEAAEVAFSTMMKWLKRRLLTA</sequence>
<keyword evidence="8" id="KW-1185">Reference proteome</keyword>
<dbReference type="PANTHER" id="PTHR46812:SF1">
    <property type="entry name" value="CARBOXYMETHYLENEBUTENOLIDASE HOMOLOG"/>
    <property type="match status" value="1"/>
</dbReference>
<dbReference type="EMBL" id="ABEU02000010">
    <property type="status" value="NOT_ANNOTATED_CDS"/>
    <property type="molecule type" value="Genomic_DNA"/>
</dbReference>
<feature type="domain" description="Dienelactone hydrolase" evidence="6">
    <location>
        <begin position="146"/>
        <end position="364"/>
    </location>
</feature>
<evidence type="ECO:0000256" key="1">
    <source>
        <dbReference type="ARBA" id="ARBA00004514"/>
    </source>
</evidence>
<organism evidence="7 8">
    <name type="scientific">Physcomitrium patens</name>
    <name type="common">Spreading-leaved earth moss</name>
    <name type="synonym">Physcomitrella patens</name>
    <dbReference type="NCBI Taxonomy" id="3218"/>
    <lineage>
        <taxon>Eukaryota</taxon>
        <taxon>Viridiplantae</taxon>
        <taxon>Streptophyta</taxon>
        <taxon>Embryophyta</taxon>
        <taxon>Bryophyta</taxon>
        <taxon>Bryophytina</taxon>
        <taxon>Bryopsida</taxon>
        <taxon>Funariidae</taxon>
        <taxon>Funariales</taxon>
        <taxon>Funariaceae</taxon>
        <taxon>Physcomitrium</taxon>
    </lineage>
</organism>
<dbReference type="PANTHER" id="PTHR46812">
    <property type="entry name" value="CARBOXYMETHYLENEBUTENOLIDASE HOMOLOG"/>
    <property type="match status" value="1"/>
</dbReference>
<gene>
    <name evidence="7" type="primary">LOC112287592</name>
</gene>
<evidence type="ECO:0000313" key="7">
    <source>
        <dbReference type="EnsemblPlants" id="Pp3c10_21530V3.2"/>
    </source>
</evidence>
<dbReference type="InParanoid" id="A0A7I4A1N1"/>
<protein>
    <recommendedName>
        <fullName evidence="3">Carboxymethylenebutenolidase homolog</fullName>
    </recommendedName>
</protein>
<dbReference type="AlphaFoldDB" id="A0A7I4A1N1"/>
<comment type="subcellular location">
    <subcellularLocation>
        <location evidence="1">Cytoplasm</location>
        <location evidence="1">Cytosol</location>
    </subcellularLocation>
</comment>
<dbReference type="FunCoup" id="A0A7I4A1N1">
    <property type="interactions" value="1499"/>
</dbReference>
<evidence type="ECO:0000256" key="5">
    <source>
        <dbReference type="ARBA" id="ARBA00022801"/>
    </source>
</evidence>
<comment type="similarity">
    <text evidence="2">Belongs to the dienelactone hydrolase family.</text>
</comment>